<evidence type="ECO:0000313" key="3">
    <source>
        <dbReference type="EMBL" id="KAH3842243.1"/>
    </source>
</evidence>
<dbReference type="PROSITE" id="PS50213">
    <property type="entry name" value="FAS1"/>
    <property type="match status" value="1"/>
</dbReference>
<name>A0A9D4KLT7_DREPO</name>
<evidence type="ECO:0000256" key="1">
    <source>
        <dbReference type="SAM" id="SignalP"/>
    </source>
</evidence>
<evidence type="ECO:0000313" key="4">
    <source>
        <dbReference type="Proteomes" id="UP000828390"/>
    </source>
</evidence>
<dbReference type="InterPro" id="IPR000782">
    <property type="entry name" value="FAS1_domain"/>
</dbReference>
<dbReference type="FunFam" id="2.30.180.10:FF:000032">
    <property type="entry name" value="Fasciclin domain-containing protein, putative"/>
    <property type="match status" value="1"/>
</dbReference>
<protein>
    <recommendedName>
        <fullName evidence="2">FAS1 domain-containing protein</fullName>
    </recommendedName>
</protein>
<dbReference type="PANTHER" id="PTHR10900">
    <property type="entry name" value="PERIOSTIN-RELATED"/>
    <property type="match status" value="1"/>
</dbReference>
<dbReference type="EMBL" id="JAIWYP010000004">
    <property type="protein sequence ID" value="KAH3842243.1"/>
    <property type="molecule type" value="Genomic_DNA"/>
</dbReference>
<evidence type="ECO:0000259" key="2">
    <source>
        <dbReference type="PROSITE" id="PS50213"/>
    </source>
</evidence>
<organism evidence="3 4">
    <name type="scientific">Dreissena polymorpha</name>
    <name type="common">Zebra mussel</name>
    <name type="synonym">Mytilus polymorpha</name>
    <dbReference type="NCBI Taxonomy" id="45954"/>
    <lineage>
        <taxon>Eukaryota</taxon>
        <taxon>Metazoa</taxon>
        <taxon>Spiralia</taxon>
        <taxon>Lophotrochozoa</taxon>
        <taxon>Mollusca</taxon>
        <taxon>Bivalvia</taxon>
        <taxon>Autobranchia</taxon>
        <taxon>Heteroconchia</taxon>
        <taxon>Euheterodonta</taxon>
        <taxon>Imparidentia</taxon>
        <taxon>Neoheterodontei</taxon>
        <taxon>Myida</taxon>
        <taxon>Dreissenoidea</taxon>
        <taxon>Dreissenidae</taxon>
        <taxon>Dreissena</taxon>
    </lineage>
</organism>
<feature type="chain" id="PRO_5039337716" description="FAS1 domain-containing protein" evidence="1">
    <location>
        <begin position="19"/>
        <end position="193"/>
    </location>
</feature>
<reference evidence="3" key="1">
    <citation type="journal article" date="2019" name="bioRxiv">
        <title>The Genome of the Zebra Mussel, Dreissena polymorpha: A Resource for Invasive Species Research.</title>
        <authorList>
            <person name="McCartney M.A."/>
            <person name="Auch B."/>
            <person name="Kono T."/>
            <person name="Mallez S."/>
            <person name="Zhang Y."/>
            <person name="Obille A."/>
            <person name="Becker A."/>
            <person name="Abrahante J.E."/>
            <person name="Garbe J."/>
            <person name="Badalamenti J.P."/>
            <person name="Herman A."/>
            <person name="Mangelson H."/>
            <person name="Liachko I."/>
            <person name="Sullivan S."/>
            <person name="Sone E.D."/>
            <person name="Koren S."/>
            <person name="Silverstein K.A.T."/>
            <person name="Beckman K.B."/>
            <person name="Gohl D.M."/>
        </authorList>
    </citation>
    <scope>NUCLEOTIDE SEQUENCE</scope>
    <source>
        <strain evidence="3">Duluth1</strain>
        <tissue evidence="3">Whole animal</tissue>
    </source>
</reference>
<accession>A0A9D4KLT7</accession>
<keyword evidence="1" id="KW-0732">Signal</keyword>
<reference evidence="3" key="2">
    <citation type="submission" date="2020-11" db="EMBL/GenBank/DDBJ databases">
        <authorList>
            <person name="McCartney M.A."/>
            <person name="Auch B."/>
            <person name="Kono T."/>
            <person name="Mallez S."/>
            <person name="Becker A."/>
            <person name="Gohl D.M."/>
            <person name="Silverstein K.A.T."/>
            <person name="Koren S."/>
            <person name="Bechman K.B."/>
            <person name="Herman A."/>
            <person name="Abrahante J.E."/>
            <person name="Garbe J."/>
        </authorList>
    </citation>
    <scope>NUCLEOTIDE SEQUENCE</scope>
    <source>
        <strain evidence="3">Duluth1</strain>
        <tissue evidence="3">Whole animal</tissue>
    </source>
</reference>
<dbReference type="AlphaFoldDB" id="A0A9D4KLT7"/>
<comment type="caution">
    <text evidence="3">The sequence shown here is derived from an EMBL/GenBank/DDBJ whole genome shotgun (WGS) entry which is preliminary data.</text>
</comment>
<dbReference type="InterPro" id="IPR050904">
    <property type="entry name" value="Adhesion/Biosynth-related"/>
</dbReference>
<feature type="signal peptide" evidence="1">
    <location>
        <begin position="1"/>
        <end position="18"/>
    </location>
</feature>
<dbReference type="Proteomes" id="UP000828390">
    <property type="component" value="Unassembled WGS sequence"/>
</dbReference>
<keyword evidence="4" id="KW-1185">Reference proteome</keyword>
<dbReference type="GO" id="GO:0005615">
    <property type="term" value="C:extracellular space"/>
    <property type="evidence" value="ECO:0007669"/>
    <property type="project" value="TreeGrafter"/>
</dbReference>
<sequence length="193" mass="20737">MLQYFALLLVVSACGCRALSTLQILEHPRFTTLVSLLTKAGLVDTLNQGTYTIFAPSDVAFAALPASVLQALETNATLLKNVLLYHVVAKRVLQTQLTNDHKETSEQGKPIRFNVYSHNHITTAEGRWISAFDKVADNGVIHSLGMVMMPPEGDIVNIVAGHNETSTLLSLVVAAGIAGALHGTNRVLIHGTV</sequence>
<dbReference type="Pfam" id="PF02469">
    <property type="entry name" value="Fasciclin"/>
    <property type="match status" value="1"/>
</dbReference>
<proteinExistence type="predicted"/>
<dbReference type="SUPFAM" id="SSF82153">
    <property type="entry name" value="FAS1 domain"/>
    <property type="match status" value="1"/>
</dbReference>
<dbReference type="InterPro" id="IPR036378">
    <property type="entry name" value="FAS1_dom_sf"/>
</dbReference>
<feature type="domain" description="FAS1" evidence="2">
    <location>
        <begin position="17"/>
        <end position="148"/>
    </location>
</feature>
<dbReference type="SMART" id="SM00554">
    <property type="entry name" value="FAS1"/>
    <property type="match status" value="1"/>
</dbReference>
<dbReference type="Gene3D" id="2.30.180.10">
    <property type="entry name" value="FAS1 domain"/>
    <property type="match status" value="1"/>
</dbReference>
<gene>
    <name evidence="3" type="ORF">DPMN_115740</name>
</gene>
<dbReference type="PANTHER" id="PTHR10900:SF77">
    <property type="entry name" value="FI19380P1"/>
    <property type="match status" value="1"/>
</dbReference>